<dbReference type="GO" id="GO:0005737">
    <property type="term" value="C:cytoplasm"/>
    <property type="evidence" value="ECO:0007669"/>
    <property type="project" value="TreeGrafter"/>
</dbReference>
<dbReference type="GO" id="GO:0042277">
    <property type="term" value="F:peptide binding"/>
    <property type="evidence" value="ECO:0007669"/>
    <property type="project" value="TreeGrafter"/>
</dbReference>
<dbReference type="InterPro" id="IPR034016">
    <property type="entry name" value="M1_APN-typ"/>
</dbReference>
<proteinExistence type="inferred from homology"/>
<evidence type="ECO:0000256" key="7">
    <source>
        <dbReference type="ARBA" id="ARBA00022833"/>
    </source>
</evidence>
<dbReference type="CDD" id="cd09601">
    <property type="entry name" value="M1_APN-Q_like"/>
    <property type="match status" value="1"/>
</dbReference>
<evidence type="ECO:0000259" key="12">
    <source>
        <dbReference type="Pfam" id="PF01433"/>
    </source>
</evidence>
<dbReference type="InterPro" id="IPR045357">
    <property type="entry name" value="Aminopeptidase_N-like_N"/>
</dbReference>
<feature type="domain" description="Peptidase M1 membrane alanine aminopeptidase" evidence="12">
    <location>
        <begin position="207"/>
        <end position="423"/>
    </location>
</feature>
<evidence type="ECO:0000256" key="5">
    <source>
        <dbReference type="ARBA" id="ARBA00022723"/>
    </source>
</evidence>
<evidence type="ECO:0000256" key="10">
    <source>
        <dbReference type="PIRSR" id="PIRSR634016-3"/>
    </source>
</evidence>
<dbReference type="SUPFAM" id="SSF55486">
    <property type="entry name" value="Metalloproteases ('zincins'), catalytic domain"/>
    <property type="match status" value="1"/>
</dbReference>
<dbReference type="SUPFAM" id="SSF63737">
    <property type="entry name" value="Leukotriene A4 hydrolase N-terminal domain"/>
    <property type="match status" value="1"/>
</dbReference>
<evidence type="ECO:0000259" key="13">
    <source>
        <dbReference type="Pfam" id="PF11838"/>
    </source>
</evidence>
<dbReference type="Pfam" id="PF11838">
    <property type="entry name" value="ERAP1_C"/>
    <property type="match status" value="1"/>
</dbReference>
<dbReference type="Pfam" id="PF01433">
    <property type="entry name" value="Peptidase_M1"/>
    <property type="match status" value="1"/>
</dbReference>
<keyword evidence="5 10" id="KW-0479">Metal-binding</keyword>
<accession>A0A7R9A5S2</accession>
<evidence type="ECO:0000256" key="2">
    <source>
        <dbReference type="ARBA" id="ARBA00010136"/>
    </source>
</evidence>
<reference evidence="15" key="1">
    <citation type="submission" date="2020-11" db="EMBL/GenBank/DDBJ databases">
        <authorList>
            <person name="Tran Van P."/>
        </authorList>
    </citation>
    <scope>NUCLEOTIDE SEQUENCE</scope>
</reference>
<dbReference type="PANTHER" id="PTHR11533:SF174">
    <property type="entry name" value="PUROMYCIN-SENSITIVE AMINOPEPTIDASE-RELATED"/>
    <property type="match status" value="1"/>
</dbReference>
<feature type="site" description="Transition state stabilizer" evidence="11">
    <location>
        <position position="364"/>
    </location>
</feature>
<evidence type="ECO:0000313" key="16">
    <source>
        <dbReference type="Proteomes" id="UP000677054"/>
    </source>
</evidence>
<feature type="binding site" evidence="10">
    <location>
        <position position="301"/>
    </location>
    <ligand>
        <name>Zn(2+)</name>
        <dbReference type="ChEBI" id="CHEBI:29105"/>
        <note>catalytic</note>
    </ligand>
</feature>
<evidence type="ECO:0000256" key="3">
    <source>
        <dbReference type="ARBA" id="ARBA00022438"/>
    </source>
</evidence>
<dbReference type="Gene3D" id="1.10.390.10">
    <property type="entry name" value="Neutral Protease Domain 2"/>
    <property type="match status" value="1"/>
</dbReference>
<dbReference type="GO" id="GO:0005615">
    <property type="term" value="C:extracellular space"/>
    <property type="evidence" value="ECO:0007669"/>
    <property type="project" value="TreeGrafter"/>
</dbReference>
<feature type="domain" description="Aminopeptidase N-like N-terminal" evidence="14">
    <location>
        <begin position="8"/>
        <end position="164"/>
    </location>
</feature>
<dbReference type="InterPro" id="IPR050344">
    <property type="entry name" value="Peptidase_M1_aminopeptidases"/>
</dbReference>
<dbReference type="EMBL" id="LR900150">
    <property type="protein sequence ID" value="CAD7244422.1"/>
    <property type="molecule type" value="Genomic_DNA"/>
</dbReference>
<sequence>MLPNNFLFQMVHPVTQISLNALALEILEALFITGNGKELQPTEISHASEILTLYLPEEVTGDGVLKIRFKGILDDDMKGLYRCKFDRPDGVTLFSAVTQFEPTFARKAFPCWDEPSFKAYFDIDVQAEQGKTVLSNMPEQERTSLENGSEVVHFKRTPLMSSYLIAIAVGDFEFIEDHVNDIQVYLEFDSFQVRVYTSPGKKEQGRFGLEVAARVLPFYDKFFKIPYPLPKLDMIALTVISGAMENWGLITYQETMLLVDPENTSSIMKQTAAIVVAHEIAHMWFGNLVTMEWWTDLWLKEGFATFMEFLSIDRLYPEFHIWDQFVEDAFNPALEMDALENSHPVEVQVENPAQVHEIFDNISYSKGAAIIRMLHDFLSDEPFSNGLQSYLAKNKYGNTQTDNLWEALEGSSSVPVAAMMSTWTRQKGFPVISATLDGQEVQLQQACFTSLNTADATLLGLPVQSARTEKWMIPIKLIRGSTGEVVAHTVMKDEKLSLQVPPLQACEWIKLNPGTVAFYRVCYEKDLLMRFQPAIEGKTLPPLDRLGLLNDLYAMVISGKCSTNELLSFLRFYREEEEYPVWCSIANIIQKILALLEYSENFEKFRTFAVDLLTPIRQKVGWDPVPNEGESPTERATYFA</sequence>
<dbReference type="InterPro" id="IPR027268">
    <property type="entry name" value="Peptidase_M4/M1_CTD_sf"/>
</dbReference>
<feature type="active site" description="Proton acceptor" evidence="9">
    <location>
        <position position="279"/>
    </location>
</feature>
<dbReference type="InterPro" id="IPR014782">
    <property type="entry name" value="Peptidase_M1_dom"/>
</dbReference>
<dbReference type="GO" id="GO:0070006">
    <property type="term" value="F:metalloaminopeptidase activity"/>
    <property type="evidence" value="ECO:0007669"/>
    <property type="project" value="TreeGrafter"/>
</dbReference>
<name>A0A7R9A5S2_9CRUS</name>
<dbReference type="Gene3D" id="2.60.40.1910">
    <property type="match status" value="1"/>
</dbReference>
<evidence type="ECO:0000256" key="6">
    <source>
        <dbReference type="ARBA" id="ARBA00022801"/>
    </source>
</evidence>
<feature type="binding site" evidence="10">
    <location>
        <position position="282"/>
    </location>
    <ligand>
        <name>Zn(2+)</name>
        <dbReference type="ChEBI" id="CHEBI:29105"/>
        <note>catalytic</note>
    </ligand>
</feature>
<keyword evidence="3" id="KW-0031">Aminopeptidase</keyword>
<comment type="subcellular location">
    <subcellularLocation>
        <location evidence="1">Cell membrane</location>
        <topology evidence="1">Lipid-anchor</topology>
        <topology evidence="1">GPI-anchor</topology>
    </subcellularLocation>
</comment>
<evidence type="ECO:0000256" key="9">
    <source>
        <dbReference type="PIRSR" id="PIRSR634016-1"/>
    </source>
</evidence>
<keyword evidence="4" id="KW-0645">Protease</keyword>
<evidence type="ECO:0000256" key="8">
    <source>
        <dbReference type="ARBA" id="ARBA00023049"/>
    </source>
</evidence>
<comment type="cofactor">
    <cofactor evidence="10">
        <name>Zn(2+)</name>
        <dbReference type="ChEBI" id="CHEBI:29105"/>
    </cofactor>
    <text evidence="10">Binds 1 zinc ion per subunit.</text>
</comment>
<dbReference type="EMBL" id="CAJPEV010000633">
    <property type="protein sequence ID" value="CAG0887114.1"/>
    <property type="molecule type" value="Genomic_DNA"/>
</dbReference>
<evidence type="ECO:0000259" key="14">
    <source>
        <dbReference type="Pfam" id="PF17900"/>
    </source>
</evidence>
<keyword evidence="6" id="KW-0378">Hydrolase</keyword>
<dbReference type="PANTHER" id="PTHR11533">
    <property type="entry name" value="PROTEASE M1 ZINC METALLOPROTEASE"/>
    <property type="match status" value="1"/>
</dbReference>
<dbReference type="AlphaFoldDB" id="A0A7R9A5S2"/>
<evidence type="ECO:0000256" key="11">
    <source>
        <dbReference type="PIRSR" id="PIRSR634016-4"/>
    </source>
</evidence>
<dbReference type="InterPro" id="IPR024571">
    <property type="entry name" value="ERAP1-like_C_dom"/>
</dbReference>
<dbReference type="OrthoDB" id="275509at2759"/>
<keyword evidence="16" id="KW-1185">Reference proteome</keyword>
<dbReference type="FunFam" id="1.10.390.10:FF:000001">
    <property type="entry name" value="Aminopeptidase"/>
    <property type="match status" value="1"/>
</dbReference>
<feature type="binding site" evidence="10">
    <location>
        <position position="278"/>
    </location>
    <ligand>
        <name>Zn(2+)</name>
        <dbReference type="ChEBI" id="CHEBI:29105"/>
        <note>catalytic</note>
    </ligand>
</feature>
<dbReference type="Gene3D" id="2.60.40.1730">
    <property type="entry name" value="tricorn interacting facor f3 domain"/>
    <property type="match status" value="1"/>
</dbReference>
<evidence type="ECO:0000313" key="15">
    <source>
        <dbReference type="EMBL" id="CAD7244422.1"/>
    </source>
</evidence>
<evidence type="ECO:0000256" key="1">
    <source>
        <dbReference type="ARBA" id="ARBA00004609"/>
    </source>
</evidence>
<dbReference type="PRINTS" id="PR00756">
    <property type="entry name" value="ALADIPTASE"/>
</dbReference>
<evidence type="ECO:0000256" key="4">
    <source>
        <dbReference type="ARBA" id="ARBA00022670"/>
    </source>
</evidence>
<dbReference type="Pfam" id="PF17900">
    <property type="entry name" value="Peptidase_M1_N"/>
    <property type="match status" value="1"/>
</dbReference>
<organism evidence="15">
    <name type="scientific">Darwinula stevensoni</name>
    <dbReference type="NCBI Taxonomy" id="69355"/>
    <lineage>
        <taxon>Eukaryota</taxon>
        <taxon>Metazoa</taxon>
        <taxon>Ecdysozoa</taxon>
        <taxon>Arthropoda</taxon>
        <taxon>Crustacea</taxon>
        <taxon>Oligostraca</taxon>
        <taxon>Ostracoda</taxon>
        <taxon>Podocopa</taxon>
        <taxon>Podocopida</taxon>
        <taxon>Darwinulocopina</taxon>
        <taxon>Darwinuloidea</taxon>
        <taxon>Darwinulidae</taxon>
        <taxon>Darwinula</taxon>
    </lineage>
</organism>
<comment type="similarity">
    <text evidence="2">Belongs to the peptidase M1 family.</text>
</comment>
<gene>
    <name evidence="15" type="ORF">DSTB1V02_LOCUS4319</name>
</gene>
<dbReference type="Proteomes" id="UP000677054">
    <property type="component" value="Unassembled WGS sequence"/>
</dbReference>
<dbReference type="InterPro" id="IPR042097">
    <property type="entry name" value="Aminopeptidase_N-like_N_sf"/>
</dbReference>
<evidence type="ECO:0008006" key="17">
    <source>
        <dbReference type="Google" id="ProtNLM"/>
    </source>
</evidence>
<dbReference type="InterPro" id="IPR001930">
    <property type="entry name" value="Peptidase_M1"/>
</dbReference>
<dbReference type="GO" id="GO:0006508">
    <property type="term" value="P:proteolysis"/>
    <property type="evidence" value="ECO:0007669"/>
    <property type="project" value="UniProtKB-KW"/>
</dbReference>
<keyword evidence="8" id="KW-0482">Metalloprotease</keyword>
<dbReference type="Gene3D" id="1.25.50.20">
    <property type="match status" value="1"/>
</dbReference>
<protein>
    <recommendedName>
        <fullName evidence="17">Aminopeptidase</fullName>
    </recommendedName>
</protein>
<dbReference type="GO" id="GO:0043171">
    <property type="term" value="P:peptide catabolic process"/>
    <property type="evidence" value="ECO:0007669"/>
    <property type="project" value="TreeGrafter"/>
</dbReference>
<dbReference type="GO" id="GO:0005886">
    <property type="term" value="C:plasma membrane"/>
    <property type="evidence" value="ECO:0007669"/>
    <property type="project" value="UniProtKB-SubCell"/>
</dbReference>
<keyword evidence="7 10" id="KW-0862">Zinc</keyword>
<dbReference type="GO" id="GO:0008270">
    <property type="term" value="F:zinc ion binding"/>
    <property type="evidence" value="ECO:0007669"/>
    <property type="project" value="InterPro"/>
</dbReference>
<feature type="domain" description="ERAP1-like C-terminal" evidence="13">
    <location>
        <begin position="508"/>
        <end position="633"/>
    </location>
</feature>